<dbReference type="InterPro" id="IPR023365">
    <property type="entry name" value="Sortase_dom-sf"/>
</dbReference>
<dbReference type="PATRIC" id="fig|363754.4.peg.1406"/>
<comment type="caution">
    <text evidence="3">The sequence shown here is derived from an EMBL/GenBank/DDBJ whole genome shotgun (WGS) entry which is preliminary data.</text>
</comment>
<proteinExistence type="predicted"/>
<dbReference type="NCBIfam" id="TIGR03784">
    <property type="entry name" value="marine_sortase"/>
    <property type="match status" value="1"/>
</dbReference>
<evidence type="ECO:0008006" key="5">
    <source>
        <dbReference type="Google" id="ProtNLM"/>
    </source>
</evidence>
<dbReference type="Proteomes" id="UP000012429">
    <property type="component" value="Unassembled WGS sequence"/>
</dbReference>
<evidence type="ECO:0000256" key="2">
    <source>
        <dbReference type="SAM" id="Phobius"/>
    </source>
</evidence>
<gene>
    <name evidence="3" type="ORF">RHSP_65372</name>
</gene>
<dbReference type="InterPro" id="IPR022445">
    <property type="entry name" value="Sortase_proteobact_type"/>
</dbReference>
<dbReference type="SUPFAM" id="SSF63817">
    <property type="entry name" value="Sortase"/>
    <property type="match status" value="1"/>
</dbReference>
<keyword evidence="4" id="KW-1185">Reference proteome</keyword>
<dbReference type="OrthoDB" id="9790661at2"/>
<keyword evidence="2" id="KW-1133">Transmembrane helix</keyword>
<dbReference type="Pfam" id="PF04203">
    <property type="entry name" value="Sortase"/>
    <property type="match status" value="1"/>
</dbReference>
<evidence type="ECO:0000313" key="3">
    <source>
        <dbReference type="EMBL" id="ENN88533.1"/>
    </source>
</evidence>
<dbReference type="AlphaFoldDB" id="N6UEE6"/>
<dbReference type="STRING" id="363754.RHSP_65372"/>
<dbReference type="EMBL" id="AQHN01000016">
    <property type="protein sequence ID" value="ENN88533.1"/>
    <property type="molecule type" value="Genomic_DNA"/>
</dbReference>
<evidence type="ECO:0000256" key="1">
    <source>
        <dbReference type="ARBA" id="ARBA00022801"/>
    </source>
</evidence>
<dbReference type="CDD" id="cd05828">
    <property type="entry name" value="Sortase_D_1"/>
    <property type="match status" value="1"/>
</dbReference>
<dbReference type="InterPro" id="IPR005754">
    <property type="entry name" value="Sortase"/>
</dbReference>
<keyword evidence="2" id="KW-0812">Transmembrane</keyword>
<dbReference type="RefSeq" id="WP_004111107.1">
    <property type="nucleotide sequence ID" value="NZ_AQHN01000016.1"/>
</dbReference>
<reference evidence="3 4" key="1">
    <citation type="journal article" date="2012" name="BMC Genomics">
        <title>Genomic basis of broad host range and environmental adaptability of Rhizobium tropici CIAT 899 and Rhizobium sp. PRF 81 which are used in inoculants for common bean (Phaseolus vulgaris L.).</title>
        <authorList>
            <person name="Ormeno-Orrillo E."/>
            <person name="Menna P."/>
            <person name="Almeida L.G."/>
            <person name="Ollero F.J."/>
            <person name="Nicolas M.F."/>
            <person name="Pains Rodrigues E."/>
            <person name="Shigueyoshi Nakatani A."/>
            <person name="Silva Batista J.S."/>
            <person name="Oliveira Chueire L.M."/>
            <person name="Souza R.C."/>
            <person name="Ribeiro Vasconcelos A.T."/>
            <person name="Megias M."/>
            <person name="Hungria M."/>
            <person name="Martinez-Romero E."/>
        </authorList>
    </citation>
    <scope>NUCLEOTIDE SEQUENCE [LARGE SCALE GENOMIC DNA]</scope>
    <source>
        <strain evidence="3 4">PRF 81</strain>
    </source>
</reference>
<dbReference type="InterPro" id="IPR041999">
    <property type="entry name" value="Sortase_D_1"/>
</dbReference>
<evidence type="ECO:0000313" key="4">
    <source>
        <dbReference type="Proteomes" id="UP000012429"/>
    </source>
</evidence>
<protein>
    <recommendedName>
        <fullName evidence="5">Sortase family protein</fullName>
    </recommendedName>
</protein>
<keyword evidence="2" id="KW-0472">Membrane</keyword>
<feature type="transmembrane region" description="Helical" evidence="2">
    <location>
        <begin position="21"/>
        <end position="42"/>
    </location>
</feature>
<accession>N6UEE6</accession>
<dbReference type="Gene3D" id="2.40.260.10">
    <property type="entry name" value="Sortase"/>
    <property type="match status" value="1"/>
</dbReference>
<dbReference type="GO" id="GO:0016787">
    <property type="term" value="F:hydrolase activity"/>
    <property type="evidence" value="ECO:0007669"/>
    <property type="project" value="UniProtKB-KW"/>
</dbReference>
<name>N6UEE6_9HYPH</name>
<organism evidence="3 4">
    <name type="scientific">Rhizobium freirei PRF 81</name>
    <dbReference type="NCBI Taxonomy" id="363754"/>
    <lineage>
        <taxon>Bacteria</taxon>
        <taxon>Pseudomonadati</taxon>
        <taxon>Pseudomonadota</taxon>
        <taxon>Alphaproteobacteria</taxon>
        <taxon>Hyphomicrobiales</taxon>
        <taxon>Rhizobiaceae</taxon>
        <taxon>Rhizobium/Agrobacterium group</taxon>
        <taxon>Rhizobium</taxon>
    </lineage>
</organism>
<sequence>MIAADRIQSMGSAPARSLITVTAGILIAIGLFLAAQGGWIYAKAAIAQVLLERAFAQSMTSGLPVKPWSWADTWPVARIEAPRLGASAIALKGASGQALAFGPGHLDNTPQAGEEGMAVYAAHRDTHFTFLKDIKENDQIRITRRDGQAFTFRVTHMAVARWDEAEIDPNARGVHLVLATCFPFDAVTSGPLRYLVYADLEESAAPRRSKNPLPARR</sequence>
<keyword evidence="1" id="KW-0378">Hydrolase</keyword>